<evidence type="ECO:0000313" key="2">
    <source>
        <dbReference type="Proteomes" id="UP000075604"/>
    </source>
</evidence>
<accession>A0A150PCT0</accession>
<organism evidence="1 2">
    <name type="scientific">Sorangium cellulosum</name>
    <name type="common">Polyangium cellulosum</name>
    <dbReference type="NCBI Taxonomy" id="56"/>
    <lineage>
        <taxon>Bacteria</taxon>
        <taxon>Pseudomonadati</taxon>
        <taxon>Myxococcota</taxon>
        <taxon>Polyangia</taxon>
        <taxon>Polyangiales</taxon>
        <taxon>Polyangiaceae</taxon>
        <taxon>Sorangium</taxon>
    </lineage>
</organism>
<dbReference type="PANTHER" id="PTHR34613">
    <property type="entry name" value="SLL0800 PROTEIN"/>
    <property type="match status" value="1"/>
</dbReference>
<name>A0A150PCT0_SORCE</name>
<evidence type="ECO:0000313" key="1">
    <source>
        <dbReference type="EMBL" id="KYF53449.1"/>
    </source>
</evidence>
<reference evidence="1 2" key="1">
    <citation type="submission" date="2014-02" db="EMBL/GenBank/DDBJ databases">
        <title>The small core and large imbalanced accessory genome model reveals a collaborative survival strategy of Sorangium cellulosum strains in nature.</title>
        <authorList>
            <person name="Han K."/>
            <person name="Peng R."/>
            <person name="Blom J."/>
            <person name="Li Y.-Z."/>
        </authorList>
    </citation>
    <scope>NUCLEOTIDE SEQUENCE [LARGE SCALE GENOMIC DNA]</scope>
    <source>
        <strain evidence="1 2">So0157-18</strain>
    </source>
</reference>
<protein>
    <recommendedName>
        <fullName evidence="3">Transposase (putative) YhgA-like domain-containing protein</fullName>
    </recommendedName>
</protein>
<comment type="caution">
    <text evidence="1">The sequence shown here is derived from an EMBL/GenBank/DDBJ whole genome shotgun (WGS) entry which is preliminary data.</text>
</comment>
<dbReference type="AlphaFoldDB" id="A0A150PCT0"/>
<dbReference type="EMBL" id="JELX01003038">
    <property type="protein sequence ID" value="KYF53449.1"/>
    <property type="molecule type" value="Genomic_DNA"/>
</dbReference>
<evidence type="ECO:0008006" key="3">
    <source>
        <dbReference type="Google" id="ProtNLM"/>
    </source>
</evidence>
<dbReference type="Proteomes" id="UP000075604">
    <property type="component" value="Unassembled WGS sequence"/>
</dbReference>
<proteinExistence type="predicted"/>
<sequence length="302" mass="32537">MPSVTHEALVELFKNRPTLAAEMLHDALGQPVPAFTEARVVSSDLTEVLPSDRRADVIVVLLVGELERPAMAIVVEVQLGVDPDKRYVWPVYVVQTRARNRCPTQLLVVTIDAEIARWCSRPIDTGHPGLTLAPLVLGPEGVPVVTDAEQAKASPEAVVLSAMAHGQGEAAEAIGVAFLAAAAGLDEERRAVYGDLVLSSQNAAARRTLEAMMKSGYEFQSEFARSYVAKGVEKGREEGRQAGLLEAKAQAVLSVLEARGLEIPAEVRERVLESTDVAELDRWIRRAASVGDARELLTMTGS</sequence>
<gene>
    <name evidence="1" type="ORF">BE04_18090</name>
</gene>
<dbReference type="PANTHER" id="PTHR34613:SF1">
    <property type="entry name" value="SLL6017 PROTEIN"/>
    <property type="match status" value="1"/>
</dbReference>